<dbReference type="Proteomes" id="UP000314294">
    <property type="component" value="Unassembled WGS sequence"/>
</dbReference>
<gene>
    <name evidence="1" type="ORF">EYF80_034872</name>
</gene>
<evidence type="ECO:0000313" key="2">
    <source>
        <dbReference type="Proteomes" id="UP000314294"/>
    </source>
</evidence>
<comment type="caution">
    <text evidence="1">The sequence shown here is derived from an EMBL/GenBank/DDBJ whole genome shotgun (WGS) entry which is preliminary data.</text>
</comment>
<keyword evidence="2" id="KW-1185">Reference proteome</keyword>
<dbReference type="EMBL" id="SRLO01000471">
    <property type="protein sequence ID" value="TNN54927.1"/>
    <property type="molecule type" value="Genomic_DNA"/>
</dbReference>
<reference evidence="1 2" key="1">
    <citation type="submission" date="2019-03" db="EMBL/GenBank/DDBJ databases">
        <title>First draft genome of Liparis tanakae, snailfish: a comprehensive survey of snailfish specific genes.</title>
        <authorList>
            <person name="Kim W."/>
            <person name="Song I."/>
            <person name="Jeong J.-H."/>
            <person name="Kim D."/>
            <person name="Kim S."/>
            <person name="Ryu S."/>
            <person name="Song J.Y."/>
            <person name="Lee S.K."/>
        </authorList>
    </citation>
    <scope>NUCLEOTIDE SEQUENCE [LARGE SCALE GENOMIC DNA]</scope>
    <source>
        <tissue evidence="1">Muscle</tissue>
    </source>
</reference>
<sequence length="246" mass="26547">MQDVRGDLWVGPALRLPQAPRPAAPLRLLQAGETFGLVEVEVLVRHHAFEPQEVLNPAHLARRVRHQALAADEEEARQREEAQPVLQVLGVDADAHGAPGRVDEARGGIAEGQVLEGREPGRFGQSLGVVGHGPGHGVTHHHDEFGVAAYGEDAARGLLSRDIKKADRGDEGSVSGFGSFPLVPGVSELRKAVIHTAPLGPRPDPRTLLIPTSLNCAEMDSSTLKELFEKISQRYVDIVTALQHMF</sequence>
<organism evidence="1 2">
    <name type="scientific">Liparis tanakae</name>
    <name type="common">Tanaka's snailfish</name>
    <dbReference type="NCBI Taxonomy" id="230148"/>
    <lineage>
        <taxon>Eukaryota</taxon>
        <taxon>Metazoa</taxon>
        <taxon>Chordata</taxon>
        <taxon>Craniata</taxon>
        <taxon>Vertebrata</taxon>
        <taxon>Euteleostomi</taxon>
        <taxon>Actinopterygii</taxon>
        <taxon>Neopterygii</taxon>
        <taxon>Teleostei</taxon>
        <taxon>Neoteleostei</taxon>
        <taxon>Acanthomorphata</taxon>
        <taxon>Eupercaria</taxon>
        <taxon>Perciformes</taxon>
        <taxon>Cottioidei</taxon>
        <taxon>Cottales</taxon>
        <taxon>Liparidae</taxon>
        <taxon>Liparis</taxon>
    </lineage>
</organism>
<accession>A0A4Z2GMZ6</accession>
<evidence type="ECO:0000313" key="1">
    <source>
        <dbReference type="EMBL" id="TNN54927.1"/>
    </source>
</evidence>
<proteinExistence type="predicted"/>
<protein>
    <submittedName>
        <fullName evidence="1">Uncharacterized protein</fullName>
    </submittedName>
</protein>
<name>A0A4Z2GMZ6_9TELE</name>
<dbReference type="AlphaFoldDB" id="A0A4Z2GMZ6"/>